<protein>
    <submittedName>
        <fullName evidence="13">CRISPR-associated helicase Cas3</fullName>
    </submittedName>
</protein>
<evidence type="ECO:0000256" key="4">
    <source>
        <dbReference type="ARBA" id="ARBA00022723"/>
    </source>
</evidence>
<feature type="domain" description="HD Cas3-type" evidence="12">
    <location>
        <begin position="9"/>
        <end position="197"/>
    </location>
</feature>
<feature type="domain" description="Helicase ATP-binding" evidence="11">
    <location>
        <begin position="248"/>
        <end position="446"/>
    </location>
</feature>
<dbReference type="NCBIfam" id="TIGR01587">
    <property type="entry name" value="cas3_core"/>
    <property type="match status" value="1"/>
</dbReference>
<dbReference type="GO" id="GO:0016787">
    <property type="term" value="F:hydrolase activity"/>
    <property type="evidence" value="ECO:0007669"/>
    <property type="project" value="UniProtKB-KW"/>
</dbReference>
<comment type="similarity">
    <text evidence="1">In the N-terminal section; belongs to the CRISPR-associated nuclease Cas3-HD family.</text>
</comment>
<dbReference type="InterPro" id="IPR054712">
    <property type="entry name" value="Cas3-like_dom"/>
</dbReference>
<evidence type="ECO:0000256" key="9">
    <source>
        <dbReference type="ARBA" id="ARBA00023118"/>
    </source>
</evidence>
<dbReference type="CDD" id="cd17930">
    <property type="entry name" value="DEXHc_cas3"/>
    <property type="match status" value="1"/>
</dbReference>
<dbReference type="EMBL" id="JAOPMD010000019">
    <property type="protein sequence ID" value="MDH7900229.1"/>
    <property type="molecule type" value="Genomic_DNA"/>
</dbReference>
<evidence type="ECO:0000259" key="12">
    <source>
        <dbReference type="PROSITE" id="PS51643"/>
    </source>
</evidence>
<dbReference type="Gene3D" id="3.40.50.300">
    <property type="entry name" value="P-loop containing nucleotide triphosphate hydrolases"/>
    <property type="match status" value="2"/>
</dbReference>
<reference evidence="13" key="2">
    <citation type="submission" date="2023-04" db="EMBL/GenBank/DDBJ databases">
        <authorList>
            <person name="Orihara K."/>
        </authorList>
    </citation>
    <scope>NUCLEOTIDE SEQUENCE</scope>
    <source>
        <strain evidence="13">YIT 13057</strain>
    </source>
</reference>
<dbReference type="GO" id="GO:0004518">
    <property type="term" value="F:nuclease activity"/>
    <property type="evidence" value="ECO:0007669"/>
    <property type="project" value="UniProtKB-KW"/>
</dbReference>
<dbReference type="CDD" id="cd09641">
    <property type="entry name" value="Cas3''_I"/>
    <property type="match status" value="1"/>
</dbReference>
<dbReference type="InterPro" id="IPR006483">
    <property type="entry name" value="CRISPR-assoc_Cas3_HD"/>
</dbReference>
<dbReference type="GO" id="GO:0051607">
    <property type="term" value="P:defense response to virus"/>
    <property type="evidence" value="ECO:0007669"/>
    <property type="project" value="UniProtKB-KW"/>
</dbReference>
<evidence type="ECO:0000256" key="5">
    <source>
        <dbReference type="ARBA" id="ARBA00022741"/>
    </source>
</evidence>
<dbReference type="Proteomes" id="UP001157379">
    <property type="component" value="Unassembled WGS sequence"/>
</dbReference>
<evidence type="ECO:0000313" key="13">
    <source>
        <dbReference type="EMBL" id="MDH7900229.1"/>
    </source>
</evidence>
<sequence length="805" mass="90991">MDLLAHRDADGNVQTLHGHLHSAGDLAESYESEFSQISRMAALLHDVGKIAQQFQTYLVSGNGRRGEIPHARQGAFVVNDLPISNEAEEVAKEILELVIAKHHGELPDCINEIGDEAFLTGFTESDKLNPKYAYREIKQGLHELDLDLQGVFRQAVKDVRDFAEQINSMRLSRDSLHFYSGLLVKYVYSRLIDADRTDTACFETKEKYHPIRADWLELICRLDENMKSFDSTSEINKIRQQITEQCRQAGSRKTGIYRLSVPTGGGKTLASLNFALHHALETGKRRIIYVIPYLSITSQTVATFRNMLGLDADSNIVLEHYSTAGLQNSSNTGSAGTSEEENARERQRKLASERWDNPIIVTTMVEFLETVMSARGTKLRKFHNMANSVIIFDEIQSLPLNIINPFNEIVSFLSTVLDSTILLCSATQPLLERTARKNLHLSSNPDLIDNTGGYEEKLKRTRIVASQKSKSCEEFANIIYEQALRNGNCLSIVNTKSEARRVYQCLQELNADGHFELIHLSTAMCGKHRANRLAKIKELTDPRDSKPVICVSTQLIEAGVDLSFACVVRAMAGLDSIMQAAGRCNRNGESQEIKDVYVYPLQGEERFKDYLPEIHRGKKLTLQIMGEYPDVDLLSTSMLNEFYGMLLQSEDRDGGNSLLDGPLRKTENAEKTIYELLAYNTSQREQFGSNTTGERYEPFFAQAFRTVSDEYRVIPKNTHNVVVPYGNAVELLDMLQYGELREKIAILRRLQEYTVSIFDYEYKDLNGKHAISIANEDFDIYVLNGDYYKSEYGVVSEADMSLLMI</sequence>
<dbReference type="AlphaFoldDB" id="A0AAJ1PBI2"/>
<dbReference type="GO" id="GO:0003676">
    <property type="term" value="F:nucleic acid binding"/>
    <property type="evidence" value="ECO:0007669"/>
    <property type="project" value="InterPro"/>
</dbReference>
<evidence type="ECO:0000256" key="1">
    <source>
        <dbReference type="ARBA" id="ARBA00006847"/>
    </source>
</evidence>
<dbReference type="SMART" id="SM00487">
    <property type="entry name" value="DEXDc"/>
    <property type="match status" value="1"/>
</dbReference>
<dbReference type="GO" id="GO:0005524">
    <property type="term" value="F:ATP binding"/>
    <property type="evidence" value="ECO:0007669"/>
    <property type="project" value="UniProtKB-KW"/>
</dbReference>
<dbReference type="NCBIfam" id="TIGR01596">
    <property type="entry name" value="cas3_HD"/>
    <property type="match status" value="1"/>
</dbReference>
<name>A0AAJ1PBI2_9BIFI</name>
<dbReference type="GO" id="GO:0046872">
    <property type="term" value="F:metal ion binding"/>
    <property type="evidence" value="ECO:0007669"/>
    <property type="project" value="UniProtKB-KW"/>
</dbReference>
<dbReference type="PROSITE" id="PS51192">
    <property type="entry name" value="HELICASE_ATP_BIND_1"/>
    <property type="match status" value="1"/>
</dbReference>
<dbReference type="Gene3D" id="1.10.3210.30">
    <property type="match status" value="1"/>
</dbReference>
<accession>A0AAJ1PBI2</accession>
<evidence type="ECO:0000256" key="6">
    <source>
        <dbReference type="ARBA" id="ARBA00022801"/>
    </source>
</evidence>
<comment type="caution">
    <text evidence="13">The sequence shown here is derived from an EMBL/GenBank/DDBJ whole genome shotgun (WGS) entry which is preliminary data.</text>
</comment>
<dbReference type="InterPro" id="IPR006474">
    <property type="entry name" value="Helicase_Cas3_CRISPR-ass_core"/>
</dbReference>
<dbReference type="Pfam" id="PF22590">
    <property type="entry name" value="Cas3-like_C_2"/>
    <property type="match status" value="1"/>
</dbReference>
<dbReference type="PANTHER" id="PTHR24031">
    <property type="entry name" value="RNA HELICASE"/>
    <property type="match status" value="1"/>
</dbReference>
<dbReference type="Pfam" id="PF01966">
    <property type="entry name" value="HD"/>
    <property type="match status" value="1"/>
</dbReference>
<dbReference type="InterPro" id="IPR011545">
    <property type="entry name" value="DEAD/DEAH_box_helicase_dom"/>
</dbReference>
<evidence type="ECO:0000256" key="2">
    <source>
        <dbReference type="ARBA" id="ARBA00009046"/>
    </source>
</evidence>
<keyword evidence="6" id="KW-0378">Hydrolase</keyword>
<evidence type="ECO:0000256" key="3">
    <source>
        <dbReference type="ARBA" id="ARBA00022722"/>
    </source>
</evidence>
<dbReference type="Pfam" id="PF00270">
    <property type="entry name" value="DEAD"/>
    <property type="match status" value="1"/>
</dbReference>
<feature type="region of interest" description="Disordered" evidence="10">
    <location>
        <begin position="327"/>
        <end position="350"/>
    </location>
</feature>
<dbReference type="SUPFAM" id="SSF109604">
    <property type="entry name" value="HD-domain/PDEase-like"/>
    <property type="match status" value="1"/>
</dbReference>
<dbReference type="RefSeq" id="WP_281088228.1">
    <property type="nucleotide sequence ID" value="NZ_JAOPLX010000017.1"/>
</dbReference>
<proteinExistence type="inferred from homology"/>
<dbReference type="SUPFAM" id="SSF52540">
    <property type="entry name" value="P-loop containing nucleoside triphosphate hydrolases"/>
    <property type="match status" value="1"/>
</dbReference>
<feature type="compositionally biased region" description="Polar residues" evidence="10">
    <location>
        <begin position="327"/>
        <end position="337"/>
    </location>
</feature>
<reference evidence="13" key="1">
    <citation type="journal article" date="2023" name="Gut Microbes">
        <title>Characterization of Bifidobacterium kashiwanohense that utilizes both milk- and plant-derived oligosaccharides.</title>
        <authorList>
            <person name="Orihara K."/>
            <person name="Yahagi K."/>
            <person name="Saito Y."/>
            <person name="Watanabe Y."/>
            <person name="Sasai T."/>
            <person name="Hara T."/>
            <person name="Tsukuda N."/>
            <person name="Oki K."/>
            <person name="Fujimoto J."/>
            <person name="Matsuki T."/>
        </authorList>
    </citation>
    <scope>NUCLEOTIDE SEQUENCE</scope>
    <source>
        <strain evidence="13">YIT 13057</strain>
    </source>
</reference>
<feature type="compositionally biased region" description="Basic and acidic residues" evidence="10">
    <location>
        <begin position="341"/>
        <end position="350"/>
    </location>
</feature>
<keyword evidence="5" id="KW-0547">Nucleotide-binding</keyword>
<evidence type="ECO:0000256" key="10">
    <source>
        <dbReference type="SAM" id="MobiDB-lite"/>
    </source>
</evidence>
<comment type="similarity">
    <text evidence="2">In the central section; belongs to the CRISPR-associated helicase Cas3 family.</text>
</comment>
<dbReference type="InterPro" id="IPR038257">
    <property type="entry name" value="CRISPR-assoc_Cas3_HD_sf"/>
</dbReference>
<evidence type="ECO:0000256" key="7">
    <source>
        <dbReference type="ARBA" id="ARBA00022806"/>
    </source>
</evidence>
<dbReference type="GO" id="GO:0004386">
    <property type="term" value="F:helicase activity"/>
    <property type="evidence" value="ECO:0007669"/>
    <property type="project" value="UniProtKB-KW"/>
</dbReference>
<evidence type="ECO:0000313" key="14">
    <source>
        <dbReference type="Proteomes" id="UP001157379"/>
    </source>
</evidence>
<evidence type="ECO:0000259" key="11">
    <source>
        <dbReference type="PROSITE" id="PS51192"/>
    </source>
</evidence>
<keyword evidence="9" id="KW-0051">Antiviral defense</keyword>
<evidence type="ECO:0000256" key="8">
    <source>
        <dbReference type="ARBA" id="ARBA00022840"/>
    </source>
</evidence>
<keyword evidence="3" id="KW-0540">Nuclease</keyword>
<dbReference type="InterPro" id="IPR006674">
    <property type="entry name" value="HD_domain"/>
</dbReference>
<gene>
    <name evidence="13" type="primary">cas3</name>
    <name evidence="13" type="ORF">OB936_08465</name>
</gene>
<dbReference type="PROSITE" id="PS51643">
    <property type="entry name" value="HD_CAS3"/>
    <property type="match status" value="1"/>
</dbReference>
<keyword evidence="8" id="KW-0067">ATP-binding</keyword>
<dbReference type="InterPro" id="IPR027417">
    <property type="entry name" value="P-loop_NTPase"/>
</dbReference>
<keyword evidence="4" id="KW-0479">Metal-binding</keyword>
<dbReference type="InterPro" id="IPR014001">
    <property type="entry name" value="Helicase_ATP-bd"/>
</dbReference>
<keyword evidence="7" id="KW-0347">Helicase</keyword>
<organism evidence="13 14">
    <name type="scientific">Bifidobacterium catenulatum subsp. kashiwanohense</name>
    <dbReference type="NCBI Taxonomy" id="630129"/>
    <lineage>
        <taxon>Bacteria</taxon>
        <taxon>Bacillati</taxon>
        <taxon>Actinomycetota</taxon>
        <taxon>Actinomycetes</taxon>
        <taxon>Bifidobacteriales</taxon>
        <taxon>Bifidobacteriaceae</taxon>
        <taxon>Bifidobacterium</taxon>
    </lineage>
</organism>